<dbReference type="GO" id="GO:0000132">
    <property type="term" value="P:establishment of mitotic spindle orientation"/>
    <property type="evidence" value="ECO:0007669"/>
    <property type="project" value="TreeGrafter"/>
</dbReference>
<dbReference type="InterPro" id="IPR011990">
    <property type="entry name" value="TPR-like_helical_dom_sf"/>
</dbReference>
<evidence type="ECO:0000313" key="10">
    <source>
        <dbReference type="EMBL" id="TST10026.1"/>
    </source>
</evidence>
<feature type="region of interest" description="Disordered" evidence="9">
    <location>
        <begin position="137"/>
        <end position="159"/>
    </location>
</feature>
<dbReference type="EMBL" id="VCAZ01000107">
    <property type="protein sequence ID" value="TST10026.1"/>
    <property type="molecule type" value="Genomic_DNA"/>
</dbReference>
<sequence length="159" mass="17911">MEKRRCQHLPQPNSQTGEASARSSECESPLLSEATSLISLTQTEELFDLIASSQSRRLDDQRANIGDRLGITIAQTNIGHICEACSPQEISDDFFNMLIKYQSSRLNDQRCSLPPVPDPDEDFFSLIHRVQGKRMDEQRVSFYPDENDATDSTESKPTS</sequence>
<evidence type="ECO:0000256" key="6">
    <source>
        <dbReference type="ARBA" id="ARBA00022737"/>
    </source>
</evidence>
<evidence type="ECO:0000256" key="8">
    <source>
        <dbReference type="ARBA" id="ARBA00023136"/>
    </source>
</evidence>
<protein>
    <submittedName>
        <fullName evidence="10">G-protein-signaling modulator 1</fullName>
    </submittedName>
</protein>
<dbReference type="PANTHER" id="PTHR45954:SF2">
    <property type="entry name" value="G-PROTEIN-SIGNALING MODULATOR 1"/>
    <property type="match status" value="1"/>
</dbReference>
<evidence type="ECO:0000256" key="9">
    <source>
        <dbReference type="SAM" id="MobiDB-lite"/>
    </source>
</evidence>
<organism evidence="10 11">
    <name type="scientific">Bagarius yarrelli</name>
    <name type="common">Goonch</name>
    <name type="synonym">Bagrus yarrelli</name>
    <dbReference type="NCBI Taxonomy" id="175774"/>
    <lineage>
        <taxon>Eukaryota</taxon>
        <taxon>Metazoa</taxon>
        <taxon>Chordata</taxon>
        <taxon>Craniata</taxon>
        <taxon>Vertebrata</taxon>
        <taxon>Euteleostomi</taxon>
        <taxon>Actinopterygii</taxon>
        <taxon>Neopterygii</taxon>
        <taxon>Teleostei</taxon>
        <taxon>Ostariophysi</taxon>
        <taxon>Siluriformes</taxon>
        <taxon>Sisoridae</taxon>
        <taxon>Sisorinae</taxon>
        <taxon>Bagarius</taxon>
    </lineage>
</organism>
<keyword evidence="3" id="KW-1003">Cell membrane</keyword>
<comment type="caution">
    <text evidence="10">The sequence shown here is derived from an EMBL/GenBank/DDBJ whole genome shotgun (WGS) entry which is preliminary data.</text>
</comment>
<dbReference type="Gene3D" id="1.25.40.10">
    <property type="entry name" value="Tetratricopeptide repeat domain"/>
    <property type="match status" value="2"/>
</dbReference>
<evidence type="ECO:0000256" key="4">
    <source>
        <dbReference type="ARBA" id="ARBA00022490"/>
    </source>
</evidence>
<comment type="subcellular location">
    <subcellularLocation>
        <location evidence="2">Cytoplasm</location>
    </subcellularLocation>
    <subcellularLocation>
        <location evidence="1">Membrane</location>
    </subcellularLocation>
</comment>
<keyword evidence="4" id="KW-0963">Cytoplasm</keyword>
<dbReference type="SMART" id="SM00390">
    <property type="entry name" value="GoLoco"/>
    <property type="match status" value="3"/>
</dbReference>
<dbReference type="AlphaFoldDB" id="A0A556V384"/>
<keyword evidence="8" id="KW-0472">Membrane</keyword>
<dbReference type="PANTHER" id="PTHR45954">
    <property type="entry name" value="LD33695P"/>
    <property type="match status" value="1"/>
</dbReference>
<evidence type="ECO:0000256" key="3">
    <source>
        <dbReference type="ARBA" id="ARBA00022475"/>
    </source>
</evidence>
<keyword evidence="6" id="KW-0677">Repeat</keyword>
<dbReference type="GO" id="GO:0005938">
    <property type="term" value="C:cell cortex"/>
    <property type="evidence" value="ECO:0007669"/>
    <property type="project" value="TreeGrafter"/>
</dbReference>
<dbReference type="OrthoDB" id="286233at2759"/>
<reference evidence="10 11" key="1">
    <citation type="journal article" date="2019" name="Genome Biol. Evol.">
        <title>Whole-Genome Sequencing of the Giant Devil Catfish, Bagarius yarrelli.</title>
        <authorList>
            <person name="Jiang W."/>
            <person name="Lv Y."/>
            <person name="Cheng L."/>
            <person name="Yang K."/>
            <person name="Chao B."/>
            <person name="Wang X."/>
            <person name="Li Y."/>
            <person name="Pan X."/>
            <person name="You X."/>
            <person name="Zhang Y."/>
            <person name="Yang J."/>
            <person name="Li J."/>
            <person name="Zhang X."/>
            <person name="Liu S."/>
            <person name="Sun C."/>
            <person name="Yang J."/>
            <person name="Shi Q."/>
        </authorList>
    </citation>
    <scope>NUCLEOTIDE SEQUENCE [LARGE SCALE GENOMIC DNA]</scope>
    <source>
        <strain evidence="10">JWS20170419001</strain>
        <tissue evidence="10">Muscle</tissue>
    </source>
</reference>
<dbReference type="InterPro" id="IPR052386">
    <property type="entry name" value="GPSM"/>
</dbReference>
<evidence type="ECO:0000313" key="11">
    <source>
        <dbReference type="Proteomes" id="UP000319801"/>
    </source>
</evidence>
<dbReference type="InterPro" id="IPR003109">
    <property type="entry name" value="GoLoco_motif"/>
</dbReference>
<proteinExistence type="predicted"/>
<dbReference type="PROSITE" id="PS50877">
    <property type="entry name" value="GOLOCO"/>
    <property type="match status" value="3"/>
</dbReference>
<dbReference type="GO" id="GO:0016020">
    <property type="term" value="C:membrane"/>
    <property type="evidence" value="ECO:0007669"/>
    <property type="project" value="UniProtKB-SubCell"/>
</dbReference>
<name>A0A556V384_BAGYA</name>
<evidence type="ECO:0000256" key="1">
    <source>
        <dbReference type="ARBA" id="ARBA00004370"/>
    </source>
</evidence>
<evidence type="ECO:0000256" key="2">
    <source>
        <dbReference type="ARBA" id="ARBA00004496"/>
    </source>
</evidence>
<evidence type="ECO:0000256" key="7">
    <source>
        <dbReference type="ARBA" id="ARBA00022803"/>
    </source>
</evidence>
<evidence type="ECO:0000256" key="5">
    <source>
        <dbReference type="ARBA" id="ARBA00022553"/>
    </source>
</evidence>
<feature type="region of interest" description="Disordered" evidence="9">
    <location>
        <begin position="1"/>
        <end position="26"/>
    </location>
</feature>
<dbReference type="Proteomes" id="UP000319801">
    <property type="component" value="Unassembled WGS sequence"/>
</dbReference>
<dbReference type="GO" id="GO:0001965">
    <property type="term" value="F:G-protein alpha-subunit binding"/>
    <property type="evidence" value="ECO:0007669"/>
    <property type="project" value="TreeGrafter"/>
</dbReference>
<gene>
    <name evidence="10" type="ORF">Baya_12454</name>
</gene>
<keyword evidence="7" id="KW-0802">TPR repeat</keyword>
<keyword evidence="11" id="KW-1185">Reference proteome</keyword>
<dbReference type="Pfam" id="PF02188">
    <property type="entry name" value="GoLoco"/>
    <property type="match status" value="3"/>
</dbReference>
<keyword evidence="5" id="KW-0597">Phosphoprotein</keyword>
<accession>A0A556V384</accession>
<feature type="compositionally biased region" description="Polar residues" evidence="9">
    <location>
        <begin position="10"/>
        <end position="23"/>
    </location>
</feature>
<dbReference type="GO" id="GO:0005092">
    <property type="term" value="F:GDP-dissociation inhibitor activity"/>
    <property type="evidence" value="ECO:0007669"/>
    <property type="project" value="TreeGrafter"/>
</dbReference>